<dbReference type="AlphaFoldDB" id="A0A6J4LGH2"/>
<gene>
    <name evidence="2" type="ORF">AVDCRST_MAG29-1082</name>
</gene>
<organism evidence="2">
    <name type="scientific">uncultured Nocardioidaceae bacterium</name>
    <dbReference type="NCBI Taxonomy" id="253824"/>
    <lineage>
        <taxon>Bacteria</taxon>
        <taxon>Bacillati</taxon>
        <taxon>Actinomycetota</taxon>
        <taxon>Actinomycetes</taxon>
        <taxon>Propionibacteriales</taxon>
        <taxon>Nocardioidaceae</taxon>
        <taxon>environmental samples</taxon>
    </lineage>
</organism>
<dbReference type="NCBIfam" id="NF040603">
    <property type="entry name" value="choice_anch_P"/>
    <property type="match status" value="1"/>
</dbReference>
<reference evidence="2" key="1">
    <citation type="submission" date="2020-02" db="EMBL/GenBank/DDBJ databases">
        <authorList>
            <person name="Meier V. D."/>
        </authorList>
    </citation>
    <scope>NUCLEOTIDE SEQUENCE</scope>
    <source>
        <strain evidence="2">AVDCRST_MAG29</strain>
    </source>
</reference>
<keyword evidence="1" id="KW-0732">Signal</keyword>
<protein>
    <submittedName>
        <fullName evidence="2">Uncharacterized protein</fullName>
    </submittedName>
</protein>
<evidence type="ECO:0000256" key="1">
    <source>
        <dbReference type="SAM" id="SignalP"/>
    </source>
</evidence>
<feature type="signal peptide" evidence="1">
    <location>
        <begin position="1"/>
        <end position="30"/>
    </location>
</feature>
<name>A0A6J4LGH2_9ACTN</name>
<sequence>MQSTIKRAVGAVASVSALTGLCLVSGPASSAAVSVAQAERGTLTRFGFDATAYGSKADGVSGTESDPTAVSHLPCTSYVPRERENHVANSDRGGIQTNNVDTRNFTRQRDGVTSATSIATVQGGSMAGGAVRFTDLKARNVSFHKVGDGFRVKQFSSVGSLSVNGIAVPVPDNGRTTEVAVPGQGTLILNDKSRQVTAKRAFGVVNALKFVETNGRVQRTAHAQSNIDRLVESGVFQGGAWGSQSVVANTATSRRGAYQPMPCRGTFGETLETSTGESTEAGGTLGARRSYAYGIQRDSGYTDGFTRSVVDTANFGVLELRNIRGRANVTRQADGDLRRNARGTGVGEILIAGEAQPQPPAGEAQQFPGGEYTIRVVRTVPSGIHAEGALVRLFNGTRNDRTDDTVVHLAVAKLALPRG</sequence>
<evidence type="ECO:0000313" key="2">
    <source>
        <dbReference type="EMBL" id="CAA9331562.1"/>
    </source>
</evidence>
<accession>A0A6J4LGH2</accession>
<proteinExistence type="predicted"/>
<feature type="chain" id="PRO_5038731066" evidence="1">
    <location>
        <begin position="31"/>
        <end position="419"/>
    </location>
</feature>
<dbReference type="EMBL" id="CADCUG010000057">
    <property type="protein sequence ID" value="CAA9331562.1"/>
    <property type="molecule type" value="Genomic_DNA"/>
</dbReference>